<keyword evidence="8" id="KW-1185">Reference proteome</keyword>
<gene>
    <name evidence="7" type="ORF">D623_10021276</name>
</gene>
<dbReference type="GO" id="GO:0005581">
    <property type="term" value="C:collagen trimer"/>
    <property type="evidence" value="ECO:0007669"/>
    <property type="project" value="UniProtKB-KW"/>
</dbReference>
<dbReference type="Pfam" id="PF00386">
    <property type="entry name" value="C1q"/>
    <property type="match status" value="1"/>
</dbReference>
<dbReference type="Gene3D" id="2.60.120.40">
    <property type="match status" value="1"/>
</dbReference>
<dbReference type="FunFam" id="2.60.120.40:FF:000001">
    <property type="entry name" value="Complement C1q B chain"/>
    <property type="match status" value="1"/>
</dbReference>
<dbReference type="eggNOG" id="ENOG502QS5V">
    <property type="taxonomic scope" value="Eukaryota"/>
</dbReference>
<dbReference type="PANTHER" id="PTHR15427">
    <property type="entry name" value="EMILIN ELASTIN MICROFIBRIL INTERFACE-LOCATED PROTEIN ELASTIN MICROFIBRIL INTERFACER"/>
    <property type="match status" value="1"/>
</dbReference>
<dbReference type="InterPro" id="IPR008983">
    <property type="entry name" value="Tumour_necrosis_fac-like_dom"/>
</dbReference>
<sequence length="249" mass="25619">MPGHNGEAGPRGAPGIPGTRGPIGPPGIPGFPGSKGDPGTPGLPGPAGIATKGLNGPTGPPGPPGPRGHAGEPGLPGPPGPPGPPGQAVAPESFTKAGQRPSISGMPLVSANQGVTGMPVSAFSVILSKAYPAIGAPIPFDKILYNKQQHYDPRTGIFTCKIPGIYYFSYHVHVKGTHVWVGLYKNGTPVMYTYDEYTKGYLDQASGSAIIDLAENDQVWLQLPNAESNGLYSSEYVHSSFSGFLVAPM</sequence>
<accession>S7Q751</accession>
<dbReference type="PANTHER" id="PTHR15427:SF48">
    <property type="entry name" value="COLLAGEN ALPHA-1(X) CHAIN"/>
    <property type="match status" value="1"/>
</dbReference>
<dbReference type="GO" id="GO:0005576">
    <property type="term" value="C:extracellular region"/>
    <property type="evidence" value="ECO:0007669"/>
    <property type="project" value="UniProtKB-SubCell"/>
</dbReference>
<dbReference type="SUPFAM" id="SSF49842">
    <property type="entry name" value="TNF-like"/>
    <property type="match status" value="1"/>
</dbReference>
<evidence type="ECO:0000256" key="4">
    <source>
        <dbReference type="ARBA" id="ARBA00023119"/>
    </source>
</evidence>
<feature type="compositionally biased region" description="Low complexity" evidence="5">
    <location>
        <begin position="7"/>
        <end position="22"/>
    </location>
</feature>
<dbReference type="SMART" id="SM00110">
    <property type="entry name" value="C1Q"/>
    <property type="match status" value="1"/>
</dbReference>
<evidence type="ECO:0000256" key="5">
    <source>
        <dbReference type="SAM" id="MobiDB-lite"/>
    </source>
</evidence>
<comment type="subcellular location">
    <subcellularLocation>
        <location evidence="1">Secreted</location>
    </subcellularLocation>
</comment>
<keyword evidence="4 7" id="KW-0176">Collagen</keyword>
<evidence type="ECO:0000313" key="8">
    <source>
        <dbReference type="Proteomes" id="UP000052978"/>
    </source>
</evidence>
<dbReference type="InterPro" id="IPR001073">
    <property type="entry name" value="C1q_dom"/>
</dbReference>
<feature type="compositionally biased region" description="Pro residues" evidence="5">
    <location>
        <begin position="75"/>
        <end position="85"/>
    </location>
</feature>
<dbReference type="AlphaFoldDB" id="S7Q751"/>
<evidence type="ECO:0000256" key="2">
    <source>
        <dbReference type="ARBA" id="ARBA00022525"/>
    </source>
</evidence>
<name>S7Q751_MYOBR</name>
<keyword evidence="2" id="KW-0964">Secreted</keyword>
<reference evidence="7 8" key="1">
    <citation type="journal article" date="2013" name="Nat. Commun.">
        <title>Genome analysis reveals insights into physiology and longevity of the Brandt's bat Myotis brandtii.</title>
        <authorList>
            <person name="Seim I."/>
            <person name="Fang X."/>
            <person name="Xiong Z."/>
            <person name="Lobanov A.V."/>
            <person name="Huang Z."/>
            <person name="Ma S."/>
            <person name="Feng Y."/>
            <person name="Turanov A.A."/>
            <person name="Zhu Y."/>
            <person name="Lenz T.L."/>
            <person name="Gerashchenko M.V."/>
            <person name="Fan D."/>
            <person name="Hee Yim S."/>
            <person name="Yao X."/>
            <person name="Jordan D."/>
            <person name="Xiong Y."/>
            <person name="Ma Y."/>
            <person name="Lyapunov A.N."/>
            <person name="Chen G."/>
            <person name="Kulakova O.I."/>
            <person name="Sun Y."/>
            <person name="Lee S.G."/>
            <person name="Bronson R.T."/>
            <person name="Moskalev A.A."/>
            <person name="Sunyaev S.R."/>
            <person name="Zhang G."/>
            <person name="Krogh A."/>
            <person name="Wang J."/>
            <person name="Gladyshev V.N."/>
        </authorList>
    </citation>
    <scope>NUCLEOTIDE SEQUENCE [LARGE SCALE GENOMIC DNA]</scope>
</reference>
<evidence type="ECO:0000313" key="7">
    <source>
        <dbReference type="EMBL" id="EPQ19208.1"/>
    </source>
</evidence>
<feature type="region of interest" description="Disordered" evidence="5">
    <location>
        <begin position="1"/>
        <end position="105"/>
    </location>
</feature>
<organism evidence="7 8">
    <name type="scientific">Myotis brandtii</name>
    <name type="common">Brandt's bat</name>
    <dbReference type="NCBI Taxonomy" id="109478"/>
    <lineage>
        <taxon>Eukaryota</taxon>
        <taxon>Metazoa</taxon>
        <taxon>Chordata</taxon>
        <taxon>Craniata</taxon>
        <taxon>Vertebrata</taxon>
        <taxon>Euteleostomi</taxon>
        <taxon>Mammalia</taxon>
        <taxon>Eutheria</taxon>
        <taxon>Laurasiatheria</taxon>
        <taxon>Chiroptera</taxon>
        <taxon>Yangochiroptera</taxon>
        <taxon>Vespertilionidae</taxon>
        <taxon>Myotis</taxon>
    </lineage>
</organism>
<protein>
    <submittedName>
        <fullName evidence="7">Collagen alpha-1(X) chain</fullName>
    </submittedName>
</protein>
<dbReference type="Pfam" id="PF01391">
    <property type="entry name" value="Collagen"/>
    <property type="match status" value="1"/>
</dbReference>
<keyword evidence="3" id="KW-0732">Signal</keyword>
<feature type="domain" description="C1q" evidence="6">
    <location>
        <begin position="116"/>
        <end position="249"/>
    </location>
</feature>
<evidence type="ECO:0000259" key="6">
    <source>
        <dbReference type="PROSITE" id="PS50871"/>
    </source>
</evidence>
<dbReference type="InterPro" id="IPR050392">
    <property type="entry name" value="Collagen/C1q_domain"/>
</dbReference>
<proteinExistence type="predicted"/>
<dbReference type="EMBL" id="KE164616">
    <property type="protein sequence ID" value="EPQ19208.1"/>
    <property type="molecule type" value="Genomic_DNA"/>
</dbReference>
<dbReference type="InterPro" id="IPR008160">
    <property type="entry name" value="Collagen"/>
</dbReference>
<evidence type="ECO:0000256" key="1">
    <source>
        <dbReference type="ARBA" id="ARBA00004613"/>
    </source>
</evidence>
<evidence type="ECO:0000256" key="3">
    <source>
        <dbReference type="ARBA" id="ARBA00022729"/>
    </source>
</evidence>
<dbReference type="PROSITE" id="PS50871">
    <property type="entry name" value="C1Q"/>
    <property type="match status" value="1"/>
</dbReference>
<dbReference type="PRINTS" id="PR00007">
    <property type="entry name" value="COMPLEMNTC1Q"/>
</dbReference>
<dbReference type="Proteomes" id="UP000052978">
    <property type="component" value="Unassembled WGS sequence"/>
</dbReference>